<dbReference type="GO" id="GO:0019205">
    <property type="term" value="F:nucleobase-containing compound kinase activity"/>
    <property type="evidence" value="ECO:0007669"/>
    <property type="project" value="InterPro"/>
</dbReference>
<evidence type="ECO:0000256" key="1">
    <source>
        <dbReference type="ARBA" id="ARBA00022679"/>
    </source>
</evidence>
<keyword evidence="5" id="KW-1185">Reference proteome</keyword>
<dbReference type="InterPro" id="IPR027417">
    <property type="entry name" value="P-loop_NTPase"/>
</dbReference>
<dbReference type="Proteomes" id="UP000694523">
    <property type="component" value="Unplaced"/>
</dbReference>
<dbReference type="InterPro" id="IPR000850">
    <property type="entry name" value="Adenylat/UMP-CMP_kin"/>
</dbReference>
<sequence>MGSEHSSEEYLADNLIEDEAERKILLAKPTCFLIIGKPGVGKSALAKKIAESWKCILVDDTDILNNYITCKTKPGLELLEILNNGQNIPEEIVFQLILEKLNSPEVEHSGKSISLTLLLQGEQIELIKNLKLTPDLIINIKCPDSDLAERLSGLRQYPETGHFYLKDEWMRDDLFIPKKEKDSTDEEEEEEVHQRKTLFIIISFLKMIEKMVWRPEYLKDNVEHRINIYRDIMLKHLEVHNRHNPLHLLELDGNDKLEDLHMKKYAYTTLLFNTQEDLMRMMSSSNVVAPGFRWRKSRWGRACPVALKEGKFLPGRPDFCVGFQDKMYILSTAEAYGKFTVNPRRYLVPPMPRPPCRVSIIGPSLSGKTTLCNLLAQHYNAEVLDVDTLVQTSLKEAKQERLKRIKKEATAAAIEKIQGMSSTEDGETTGKYNIMLLSNYSKRNVELSKYQKYAQTIGNPFCKVYMLLVKFYRQIEEMETGGDVRMGWVLDNFPRNISEIEALHQAGILPDFIFCLADGEENLCSKKLYLSVKIRLQKEQLERNKEAL</sequence>
<evidence type="ECO:0000313" key="5">
    <source>
        <dbReference type="Proteomes" id="UP000694523"/>
    </source>
</evidence>
<evidence type="ECO:0000256" key="2">
    <source>
        <dbReference type="ARBA" id="ARBA00022741"/>
    </source>
</evidence>
<accession>A0A8C6SZD8</accession>
<evidence type="ECO:0008006" key="6">
    <source>
        <dbReference type="Google" id="ProtNLM"/>
    </source>
</evidence>
<dbReference type="Pfam" id="PF00406">
    <property type="entry name" value="ADK"/>
    <property type="match status" value="1"/>
</dbReference>
<keyword evidence="3" id="KW-0418">Kinase</keyword>
<evidence type="ECO:0000313" key="4">
    <source>
        <dbReference type="Ensembl" id="ENSNMLP00000012382.1"/>
    </source>
</evidence>
<dbReference type="Ensembl" id="ENSNMLT00000013990.1">
    <property type="protein sequence ID" value="ENSNMLP00000012382.1"/>
    <property type="gene ID" value="ENSNMLG00000008425.1"/>
</dbReference>
<name>A0A8C6SZD8_9GOBI</name>
<dbReference type="SUPFAM" id="SSF52540">
    <property type="entry name" value="P-loop containing nucleoside triphosphate hydrolases"/>
    <property type="match status" value="2"/>
</dbReference>
<dbReference type="Gene3D" id="3.40.50.300">
    <property type="entry name" value="P-loop containing nucleotide triphosphate hydrolases"/>
    <property type="match status" value="2"/>
</dbReference>
<dbReference type="PANTHER" id="PTHR23359">
    <property type="entry name" value="NUCLEOTIDE KINASE"/>
    <property type="match status" value="1"/>
</dbReference>
<reference evidence="4" key="1">
    <citation type="submission" date="2025-08" db="UniProtKB">
        <authorList>
            <consortium name="Ensembl"/>
        </authorList>
    </citation>
    <scope>IDENTIFICATION</scope>
</reference>
<dbReference type="GO" id="GO:0005524">
    <property type="term" value="F:ATP binding"/>
    <property type="evidence" value="ECO:0007669"/>
    <property type="project" value="InterPro"/>
</dbReference>
<dbReference type="AlphaFoldDB" id="A0A8C6SZD8"/>
<proteinExistence type="predicted"/>
<reference evidence="4" key="2">
    <citation type="submission" date="2025-09" db="UniProtKB">
        <authorList>
            <consortium name="Ensembl"/>
        </authorList>
    </citation>
    <scope>IDENTIFICATION</scope>
</reference>
<dbReference type="GO" id="GO:0006139">
    <property type="term" value="P:nucleobase-containing compound metabolic process"/>
    <property type="evidence" value="ECO:0007669"/>
    <property type="project" value="InterPro"/>
</dbReference>
<protein>
    <recommendedName>
        <fullName evidence="6">Nucleoside-diphosphate kinase</fullName>
    </recommendedName>
</protein>
<organism evidence="4 5">
    <name type="scientific">Neogobius melanostomus</name>
    <name type="common">round goby</name>
    <dbReference type="NCBI Taxonomy" id="47308"/>
    <lineage>
        <taxon>Eukaryota</taxon>
        <taxon>Metazoa</taxon>
        <taxon>Chordata</taxon>
        <taxon>Craniata</taxon>
        <taxon>Vertebrata</taxon>
        <taxon>Euteleostomi</taxon>
        <taxon>Actinopterygii</taxon>
        <taxon>Neopterygii</taxon>
        <taxon>Teleostei</taxon>
        <taxon>Neoteleostei</taxon>
        <taxon>Acanthomorphata</taxon>
        <taxon>Gobiaria</taxon>
        <taxon>Gobiiformes</taxon>
        <taxon>Gobioidei</taxon>
        <taxon>Gobiidae</taxon>
        <taxon>Benthophilinae</taxon>
        <taxon>Neogobiini</taxon>
        <taxon>Neogobius</taxon>
    </lineage>
</organism>
<keyword evidence="2" id="KW-0547">Nucleotide-binding</keyword>
<evidence type="ECO:0000256" key="3">
    <source>
        <dbReference type="ARBA" id="ARBA00022777"/>
    </source>
</evidence>
<keyword evidence="1" id="KW-0808">Transferase</keyword>